<dbReference type="EMBL" id="JAVHJS010000012">
    <property type="protein sequence ID" value="KAK2840887.1"/>
    <property type="molecule type" value="Genomic_DNA"/>
</dbReference>
<evidence type="ECO:0000256" key="8">
    <source>
        <dbReference type="ARBA" id="ARBA00023180"/>
    </source>
</evidence>
<evidence type="ECO:0000256" key="1">
    <source>
        <dbReference type="ARBA" id="ARBA00004251"/>
    </source>
</evidence>
<accession>A0AA88SPQ1</accession>
<dbReference type="PANTHER" id="PTHR15583:SF11">
    <property type="entry name" value="INTERLEUKIN-17 RECEPTOR B"/>
    <property type="match status" value="1"/>
</dbReference>
<dbReference type="GO" id="GO:0005886">
    <property type="term" value="C:plasma membrane"/>
    <property type="evidence" value="ECO:0007669"/>
    <property type="project" value="UniProtKB-SubCell"/>
</dbReference>
<keyword evidence="8" id="KW-0325">Glycoprotein</keyword>
<comment type="subcellular location">
    <subcellularLocation>
        <location evidence="1">Cell membrane</location>
        <topology evidence="1">Single-pass type I membrane protein</topology>
    </subcellularLocation>
</comment>
<keyword evidence="12" id="KW-1185">Reference proteome</keyword>
<dbReference type="Gene3D" id="2.60.40.2160">
    <property type="entry name" value="Interleukin-17 receptor A/B, fibronectin-III-like domain 1"/>
    <property type="match status" value="1"/>
</dbReference>
<comment type="caution">
    <text evidence="11">The sequence shown here is derived from an EMBL/GenBank/DDBJ whole genome shotgun (WGS) entry which is preliminary data.</text>
</comment>
<evidence type="ECO:0000256" key="6">
    <source>
        <dbReference type="ARBA" id="ARBA00023136"/>
    </source>
</evidence>
<dbReference type="AlphaFoldDB" id="A0AA88SPQ1"/>
<dbReference type="Proteomes" id="UP001187315">
    <property type="component" value="Unassembled WGS sequence"/>
</dbReference>
<name>A0AA88SPQ1_TACVA</name>
<dbReference type="InterPro" id="IPR038683">
    <property type="entry name" value="IL17RA/B_FnIII-like_1_sf"/>
</dbReference>
<dbReference type="PANTHER" id="PTHR15583">
    <property type="entry name" value="INTERLEUKIN-17 RECEPTOR"/>
    <property type="match status" value="1"/>
</dbReference>
<dbReference type="GO" id="GO:0030368">
    <property type="term" value="F:interleukin-17 receptor activity"/>
    <property type="evidence" value="ECO:0007669"/>
    <property type="project" value="InterPro"/>
</dbReference>
<keyword evidence="5 9" id="KW-1133">Transmembrane helix</keyword>
<keyword evidence="4" id="KW-0732">Signal</keyword>
<feature type="domain" description="SEFIR" evidence="10">
    <location>
        <begin position="346"/>
        <end position="502"/>
    </location>
</feature>
<proteinExistence type="predicted"/>
<evidence type="ECO:0000256" key="7">
    <source>
        <dbReference type="ARBA" id="ARBA00023170"/>
    </source>
</evidence>
<evidence type="ECO:0000313" key="11">
    <source>
        <dbReference type="EMBL" id="KAK2840887.1"/>
    </source>
</evidence>
<keyword evidence="6 9" id="KW-0472">Membrane</keyword>
<protein>
    <recommendedName>
        <fullName evidence="10">SEFIR domain-containing protein</fullName>
    </recommendedName>
</protein>
<keyword evidence="2" id="KW-1003">Cell membrane</keyword>
<evidence type="ECO:0000259" key="10">
    <source>
        <dbReference type="PROSITE" id="PS51534"/>
    </source>
</evidence>
<dbReference type="InterPro" id="IPR039465">
    <property type="entry name" value="IL-17_rcpt-like"/>
</dbReference>
<evidence type="ECO:0000313" key="12">
    <source>
        <dbReference type="Proteomes" id="UP001187315"/>
    </source>
</evidence>
<feature type="transmembrane region" description="Helical" evidence="9">
    <location>
        <begin position="309"/>
        <end position="331"/>
    </location>
</feature>
<reference evidence="11" key="1">
    <citation type="submission" date="2023-08" db="EMBL/GenBank/DDBJ databases">
        <title>Pelteobagrus vachellii genome.</title>
        <authorList>
            <person name="Liu H."/>
        </authorList>
    </citation>
    <scope>NUCLEOTIDE SEQUENCE</scope>
    <source>
        <strain evidence="11">PRFRI_2022a</strain>
        <tissue evidence="11">Muscle</tissue>
    </source>
</reference>
<keyword evidence="7" id="KW-0675">Receptor</keyword>
<gene>
    <name evidence="11" type="ORF">Q7C36_012466</name>
</gene>
<sequence length="551" mass="61953">MWLFADSDVCSMELLVTIRSVFCLCLLHLAATDSINLNIAVTCNKTNDLKPDQWWPPPKSNPSPLRDLKLQLISLNGAPASLALNITWSINIDSSIHSINSTWIEVNTLGYRCIYQPPFTSKQIHTGDLQQIWFNFTATDVNIEPSSSYHVAAYNLPPAPPQERHKYSKQAEVQVPGCDNERMRDHSTCLQNKQDLSTQNNEHWEITTTWMKDGIQVIFDSHLNSEKYEIRLRRGLYILNFTEVKVKGDIETLTRHVTYSGPCENLEIWITPFFEYCGVTCKSVSRKVDCQVPPTDAATEEPKKNETSILLISIGCAVAITLLFICQLRWWKRSGYSRGLLDSGGSVGVLVVYPAVDSVFQNAVMAIADFLQSHKELNVIIDVWQRGSLAEQGPLRWLNSQVDCAEKVLIVLPPQHTEFSTDTAALKPNMGSVVTDYTVPASACELFSLALTLVASCAHDPQQHHKFLVVHLNHGGLRSTMPVELRGCKTLTLPRDLEKLHQISSRKEGTISSCRFESYGCKDRARKVRDTVQMLDESKLLSEDTESKSRS</sequence>
<evidence type="ECO:0000256" key="4">
    <source>
        <dbReference type="ARBA" id="ARBA00022729"/>
    </source>
</evidence>
<dbReference type="Pfam" id="PF08357">
    <property type="entry name" value="SEFIR"/>
    <property type="match status" value="1"/>
</dbReference>
<dbReference type="Gene3D" id="3.40.50.11530">
    <property type="match status" value="1"/>
</dbReference>
<evidence type="ECO:0000256" key="5">
    <source>
        <dbReference type="ARBA" id="ARBA00022989"/>
    </source>
</evidence>
<keyword evidence="3 9" id="KW-0812">Transmembrane</keyword>
<dbReference type="InterPro" id="IPR013568">
    <property type="entry name" value="SEFIR_dom"/>
</dbReference>
<evidence type="ECO:0000256" key="9">
    <source>
        <dbReference type="SAM" id="Phobius"/>
    </source>
</evidence>
<dbReference type="Pfam" id="PF16556">
    <property type="entry name" value="IL17R_fnIII_D1"/>
    <property type="match status" value="1"/>
</dbReference>
<organism evidence="11 12">
    <name type="scientific">Tachysurus vachellii</name>
    <name type="common">Darkbarbel catfish</name>
    <name type="synonym">Pelteobagrus vachellii</name>
    <dbReference type="NCBI Taxonomy" id="175792"/>
    <lineage>
        <taxon>Eukaryota</taxon>
        <taxon>Metazoa</taxon>
        <taxon>Chordata</taxon>
        <taxon>Craniata</taxon>
        <taxon>Vertebrata</taxon>
        <taxon>Euteleostomi</taxon>
        <taxon>Actinopterygii</taxon>
        <taxon>Neopterygii</taxon>
        <taxon>Teleostei</taxon>
        <taxon>Ostariophysi</taxon>
        <taxon>Siluriformes</taxon>
        <taxon>Bagridae</taxon>
        <taxon>Tachysurus</taxon>
    </lineage>
</organism>
<evidence type="ECO:0000256" key="3">
    <source>
        <dbReference type="ARBA" id="ARBA00022692"/>
    </source>
</evidence>
<dbReference type="PROSITE" id="PS51534">
    <property type="entry name" value="SEFIR"/>
    <property type="match status" value="1"/>
</dbReference>
<evidence type="ECO:0000256" key="2">
    <source>
        <dbReference type="ARBA" id="ARBA00022475"/>
    </source>
</evidence>
<dbReference type="InterPro" id="IPR032356">
    <property type="entry name" value="IL17R_A/B_N"/>
</dbReference>